<dbReference type="GO" id="GO:0016747">
    <property type="term" value="F:acyltransferase activity, transferring groups other than amino-acyl groups"/>
    <property type="evidence" value="ECO:0007669"/>
    <property type="project" value="InterPro"/>
</dbReference>
<dbReference type="PANTHER" id="PTHR43792">
    <property type="entry name" value="GNAT FAMILY, PUTATIVE (AFU_ORTHOLOGUE AFUA_3G00765)-RELATED-RELATED"/>
    <property type="match status" value="1"/>
</dbReference>
<evidence type="ECO:0000259" key="1">
    <source>
        <dbReference type="Pfam" id="PF13302"/>
    </source>
</evidence>
<evidence type="ECO:0000313" key="3">
    <source>
        <dbReference type="Proteomes" id="UP000753196"/>
    </source>
</evidence>
<organism evidence="2 3">
    <name type="scientific">Candidatus Sungiibacteriota bacterium</name>
    <dbReference type="NCBI Taxonomy" id="2750080"/>
    <lineage>
        <taxon>Bacteria</taxon>
        <taxon>Candidatus Sungiibacteriota</taxon>
    </lineage>
</organism>
<gene>
    <name evidence="2" type="ORF">HY221_00945</name>
</gene>
<name>A0A932QZU5_9BACT</name>
<accession>A0A932QZU5</accession>
<dbReference type="InterPro" id="IPR016181">
    <property type="entry name" value="Acyl_CoA_acyltransferase"/>
</dbReference>
<sequence length="170" mass="19081">MQIPTLQTNRLALVPLSGACENLYDEFYTDAEASAHYSGPLTSSAAWARLSADLGTWYLRNFGVWAVQRREQQDLVGVCGYWQGKGWPRELTWWLLPRARGCGLAHEASVAAIHHAYQIFGWPVVETYMKDTNASARALVQRLGGIKTDRRLFPDGLERDVFQIPNNAAV</sequence>
<dbReference type="PANTHER" id="PTHR43792:SF1">
    <property type="entry name" value="N-ACETYLTRANSFERASE DOMAIN-CONTAINING PROTEIN"/>
    <property type="match status" value="1"/>
</dbReference>
<dbReference type="Gene3D" id="3.40.630.30">
    <property type="match status" value="1"/>
</dbReference>
<dbReference type="AlphaFoldDB" id="A0A932QZU5"/>
<evidence type="ECO:0000313" key="2">
    <source>
        <dbReference type="EMBL" id="MBI3630888.1"/>
    </source>
</evidence>
<reference evidence="2" key="1">
    <citation type="submission" date="2020-07" db="EMBL/GenBank/DDBJ databases">
        <title>Huge and variable diversity of episymbiotic CPR bacteria and DPANN archaea in groundwater ecosystems.</title>
        <authorList>
            <person name="He C.Y."/>
            <person name="Keren R."/>
            <person name="Whittaker M."/>
            <person name="Farag I.F."/>
            <person name="Doudna J."/>
            <person name="Cate J.H.D."/>
            <person name="Banfield J.F."/>
        </authorList>
    </citation>
    <scope>NUCLEOTIDE SEQUENCE</scope>
    <source>
        <strain evidence="2">NC_groundwater_973_Pr1_S-0.2um_54_13</strain>
    </source>
</reference>
<feature type="domain" description="N-acetyltransferase" evidence="1">
    <location>
        <begin position="10"/>
        <end position="144"/>
    </location>
</feature>
<dbReference type="SUPFAM" id="SSF55729">
    <property type="entry name" value="Acyl-CoA N-acyltransferases (Nat)"/>
    <property type="match status" value="1"/>
</dbReference>
<dbReference type="InterPro" id="IPR051531">
    <property type="entry name" value="N-acetyltransferase"/>
</dbReference>
<comment type="caution">
    <text evidence="2">The sequence shown here is derived from an EMBL/GenBank/DDBJ whole genome shotgun (WGS) entry which is preliminary data.</text>
</comment>
<dbReference type="Pfam" id="PF13302">
    <property type="entry name" value="Acetyltransf_3"/>
    <property type="match status" value="1"/>
</dbReference>
<protein>
    <submittedName>
        <fullName evidence="2">GNAT family N-acetyltransferase</fullName>
    </submittedName>
</protein>
<dbReference type="InterPro" id="IPR000182">
    <property type="entry name" value="GNAT_dom"/>
</dbReference>
<dbReference type="EMBL" id="JACQCR010000021">
    <property type="protein sequence ID" value="MBI3630888.1"/>
    <property type="molecule type" value="Genomic_DNA"/>
</dbReference>
<dbReference type="Proteomes" id="UP000753196">
    <property type="component" value="Unassembled WGS sequence"/>
</dbReference>
<proteinExistence type="predicted"/>